<evidence type="ECO:0000256" key="3">
    <source>
        <dbReference type="PROSITE-ProRule" id="PRU00221"/>
    </source>
</evidence>
<dbReference type="Pfam" id="PF00400">
    <property type="entry name" value="WD40"/>
    <property type="match status" value="8"/>
</dbReference>
<dbReference type="SMART" id="SM00320">
    <property type="entry name" value="WD40"/>
    <property type="match status" value="8"/>
</dbReference>
<dbReference type="AlphaFoldDB" id="A0ABD0Y7K6"/>
<comment type="caution">
    <text evidence="4">The sequence shown here is derived from an EMBL/GenBank/DDBJ whole genome shotgun (WGS) entry which is preliminary data.</text>
</comment>
<gene>
    <name evidence="4" type="ORF">AAG570_002314</name>
</gene>
<dbReference type="PROSITE" id="PS00678">
    <property type="entry name" value="WD_REPEATS_1"/>
    <property type="match status" value="4"/>
</dbReference>
<dbReference type="SUPFAM" id="SSF50978">
    <property type="entry name" value="WD40 repeat-like"/>
    <property type="match status" value="2"/>
</dbReference>
<dbReference type="PROSITE" id="PS50294">
    <property type="entry name" value="WD_REPEATS_REGION"/>
    <property type="match status" value="8"/>
</dbReference>
<dbReference type="InterPro" id="IPR001680">
    <property type="entry name" value="WD40_rpt"/>
</dbReference>
<evidence type="ECO:0000313" key="4">
    <source>
        <dbReference type="EMBL" id="KAL1123227.1"/>
    </source>
</evidence>
<dbReference type="Gene3D" id="2.130.10.10">
    <property type="entry name" value="YVTN repeat-like/Quinoprotein amine dehydrogenase"/>
    <property type="match status" value="3"/>
</dbReference>
<dbReference type="CDD" id="cd00200">
    <property type="entry name" value="WD40"/>
    <property type="match status" value="1"/>
</dbReference>
<dbReference type="Proteomes" id="UP001558652">
    <property type="component" value="Unassembled WGS sequence"/>
</dbReference>
<feature type="repeat" description="WD" evidence="3">
    <location>
        <begin position="274"/>
        <end position="315"/>
    </location>
</feature>
<dbReference type="InterPro" id="IPR020472">
    <property type="entry name" value="WD40_PAC1"/>
</dbReference>
<accession>A0ABD0Y7K6</accession>
<feature type="repeat" description="WD" evidence="3">
    <location>
        <begin position="192"/>
        <end position="224"/>
    </location>
</feature>
<sequence length="414" mass="45135">MQISSANVTMWVDDTDVDILADDIMRKERLVTPSVRSRLVDSLIKLQKKATECKKFKRYAVLDTHLLPITNAAFDHQGTMCLTGSYDRTCKVWSVHDGVEAATLSGHTNVVFSVAFIPQHQNRVVTGSFDRTAKVWDWEITNGDSMMVSLEGHSAEVVALAMDSTSPNIATGSMDSMAKIFDLGTGVELSTLVGHTKPVIRVVFGDNMLVTASFDSTVRLWDMRKRPSCVSVLQGHSAEISGCVLSPDGLLLATSSLDGTAKIWDLRSTIFIATMDHTDEVLDIGFDSNGRRLVTCCSDCNIKIWDVKCGNFVLPSTVCLGHTDEVSKVSFSPDGTCVLSASADCTAKLWDSDNGRLLEDLAGVHSDEVFCCEFSVDGNTLLTASKDNTCQLWRKPSMGNDEELVGTVKNLTLV</sequence>
<feature type="repeat" description="WD" evidence="3">
    <location>
        <begin position="150"/>
        <end position="191"/>
    </location>
</feature>
<dbReference type="InterPro" id="IPR019775">
    <property type="entry name" value="WD40_repeat_CS"/>
</dbReference>
<organism evidence="4 5">
    <name type="scientific">Ranatra chinensis</name>
    <dbReference type="NCBI Taxonomy" id="642074"/>
    <lineage>
        <taxon>Eukaryota</taxon>
        <taxon>Metazoa</taxon>
        <taxon>Ecdysozoa</taxon>
        <taxon>Arthropoda</taxon>
        <taxon>Hexapoda</taxon>
        <taxon>Insecta</taxon>
        <taxon>Pterygota</taxon>
        <taxon>Neoptera</taxon>
        <taxon>Paraneoptera</taxon>
        <taxon>Hemiptera</taxon>
        <taxon>Heteroptera</taxon>
        <taxon>Panheteroptera</taxon>
        <taxon>Nepomorpha</taxon>
        <taxon>Nepidae</taxon>
        <taxon>Ranatrinae</taxon>
        <taxon>Ranatra</taxon>
    </lineage>
</organism>
<dbReference type="EMBL" id="JBFDAA010000012">
    <property type="protein sequence ID" value="KAL1123227.1"/>
    <property type="molecule type" value="Genomic_DNA"/>
</dbReference>
<feature type="repeat" description="WD" evidence="3">
    <location>
        <begin position="104"/>
        <end position="137"/>
    </location>
</feature>
<evidence type="ECO:0000256" key="2">
    <source>
        <dbReference type="ARBA" id="ARBA00022737"/>
    </source>
</evidence>
<dbReference type="InterPro" id="IPR015943">
    <property type="entry name" value="WD40/YVTN_repeat-like_dom_sf"/>
</dbReference>
<feature type="repeat" description="WD" evidence="3">
    <location>
        <begin position="233"/>
        <end position="274"/>
    </location>
</feature>
<feature type="repeat" description="WD" evidence="3">
    <location>
        <begin position="319"/>
        <end position="360"/>
    </location>
</feature>
<evidence type="ECO:0000313" key="5">
    <source>
        <dbReference type="Proteomes" id="UP001558652"/>
    </source>
</evidence>
<proteinExistence type="predicted"/>
<dbReference type="PRINTS" id="PR00320">
    <property type="entry name" value="GPROTEINBRPT"/>
</dbReference>
<keyword evidence="5" id="KW-1185">Reference proteome</keyword>
<evidence type="ECO:0000256" key="1">
    <source>
        <dbReference type="ARBA" id="ARBA00022574"/>
    </source>
</evidence>
<dbReference type="InterPro" id="IPR036322">
    <property type="entry name" value="WD40_repeat_dom_sf"/>
</dbReference>
<keyword evidence="1 3" id="KW-0853">WD repeat</keyword>
<dbReference type="PROSITE" id="PS50082">
    <property type="entry name" value="WD_REPEATS_2"/>
    <property type="match status" value="8"/>
</dbReference>
<dbReference type="PANTHER" id="PTHR19879">
    <property type="entry name" value="TRANSCRIPTION INITIATION FACTOR TFIID"/>
    <property type="match status" value="1"/>
</dbReference>
<keyword evidence="2" id="KW-0677">Repeat</keyword>
<protein>
    <submittedName>
        <fullName evidence="4">Uncharacterized protein</fullName>
    </submittedName>
</protein>
<name>A0ABD0Y7K6_9HEMI</name>
<reference evidence="4 5" key="1">
    <citation type="submission" date="2024-07" db="EMBL/GenBank/DDBJ databases">
        <title>Chromosome-level genome assembly of the water stick insect Ranatra chinensis (Heteroptera: Nepidae).</title>
        <authorList>
            <person name="Liu X."/>
        </authorList>
    </citation>
    <scope>NUCLEOTIDE SEQUENCE [LARGE SCALE GENOMIC DNA]</scope>
    <source>
        <strain evidence="4">Cailab_2021Rc</strain>
        <tissue evidence="4">Muscle</tissue>
    </source>
</reference>
<feature type="repeat" description="WD" evidence="3">
    <location>
        <begin position="62"/>
        <end position="103"/>
    </location>
</feature>
<feature type="repeat" description="WD" evidence="3">
    <location>
        <begin position="362"/>
        <end position="393"/>
    </location>
</feature>
<dbReference type="PANTHER" id="PTHR19879:SF9">
    <property type="entry name" value="TRANSCRIPTION INITIATION FACTOR TFIID SUBUNIT 5"/>
    <property type="match status" value="1"/>
</dbReference>